<protein>
    <submittedName>
        <fullName evidence="1">Transcriptional regulator</fullName>
    </submittedName>
</protein>
<sequence>MSAPQTSPSLTSGKVHTTGELISQIGLSHAQAFRVLQRWQQEGFVVKVGRGLYQLAEDNQHQNPWLAAQHLVPNGVICLVSALAFHELGTQSPPAVWVAVASNAWRKQSDYPPLEWVHMGEETLNSGVEVHAVEGGELRVFSVEKTIADCFKFRNRVGLDVALEALKDAWASNRLDLAELDAMANICRVQKVLKPYVEALIV</sequence>
<keyword evidence="2" id="KW-1185">Reference proteome</keyword>
<organism evidence="1 2">
    <name type="scientific">Cellvibrio fontiphilus</name>
    <dbReference type="NCBI Taxonomy" id="1815559"/>
    <lineage>
        <taxon>Bacteria</taxon>
        <taxon>Pseudomonadati</taxon>
        <taxon>Pseudomonadota</taxon>
        <taxon>Gammaproteobacteria</taxon>
        <taxon>Cellvibrionales</taxon>
        <taxon>Cellvibrionaceae</taxon>
        <taxon>Cellvibrio</taxon>
    </lineage>
</organism>
<dbReference type="EMBL" id="JBHRTF010000002">
    <property type="protein sequence ID" value="MFC3114543.1"/>
    <property type="molecule type" value="Genomic_DNA"/>
</dbReference>
<comment type="caution">
    <text evidence="1">The sequence shown here is derived from an EMBL/GenBank/DDBJ whole genome shotgun (WGS) entry which is preliminary data.</text>
</comment>
<gene>
    <name evidence="1" type="ORF">ACFODX_03175</name>
</gene>
<proteinExistence type="predicted"/>
<accession>A0ABV7FDA6</accession>
<evidence type="ECO:0000313" key="1">
    <source>
        <dbReference type="EMBL" id="MFC3114543.1"/>
    </source>
</evidence>
<reference evidence="2" key="1">
    <citation type="journal article" date="2019" name="Int. J. Syst. Evol. Microbiol.">
        <title>The Global Catalogue of Microorganisms (GCM) 10K type strain sequencing project: providing services to taxonomists for standard genome sequencing and annotation.</title>
        <authorList>
            <consortium name="The Broad Institute Genomics Platform"/>
            <consortium name="The Broad Institute Genome Sequencing Center for Infectious Disease"/>
            <person name="Wu L."/>
            <person name="Ma J."/>
        </authorList>
    </citation>
    <scope>NUCLEOTIDE SEQUENCE [LARGE SCALE GENOMIC DNA]</scope>
    <source>
        <strain evidence="2">KCTC 52237</strain>
    </source>
</reference>
<name>A0ABV7FDA6_9GAMM</name>
<dbReference type="Proteomes" id="UP001595555">
    <property type="component" value="Unassembled WGS sequence"/>
</dbReference>
<dbReference type="RefSeq" id="WP_378115987.1">
    <property type="nucleotide sequence ID" value="NZ_JBHRTF010000002.1"/>
</dbReference>
<evidence type="ECO:0000313" key="2">
    <source>
        <dbReference type="Proteomes" id="UP001595555"/>
    </source>
</evidence>